<dbReference type="Proteomes" id="UP000784294">
    <property type="component" value="Unassembled WGS sequence"/>
</dbReference>
<feature type="transmembrane region" description="Helical" evidence="1">
    <location>
        <begin position="21"/>
        <end position="44"/>
    </location>
</feature>
<evidence type="ECO:0000313" key="3">
    <source>
        <dbReference type="Proteomes" id="UP000784294"/>
    </source>
</evidence>
<dbReference type="EMBL" id="CAAALY010044459">
    <property type="protein sequence ID" value="VEL20046.1"/>
    <property type="molecule type" value="Genomic_DNA"/>
</dbReference>
<reference evidence="2" key="1">
    <citation type="submission" date="2018-11" db="EMBL/GenBank/DDBJ databases">
        <authorList>
            <consortium name="Pathogen Informatics"/>
        </authorList>
    </citation>
    <scope>NUCLEOTIDE SEQUENCE</scope>
</reference>
<comment type="caution">
    <text evidence="2">The sequence shown here is derived from an EMBL/GenBank/DDBJ whole genome shotgun (WGS) entry which is preliminary data.</text>
</comment>
<evidence type="ECO:0000256" key="1">
    <source>
        <dbReference type="SAM" id="Phobius"/>
    </source>
</evidence>
<dbReference type="AlphaFoldDB" id="A0A448WTX0"/>
<keyword evidence="1" id="KW-0472">Membrane</keyword>
<sequence>MRLGGKLLHLPNASSQFSQSGQCVFCFFFFLIFLRLSGIARLYVHSRPLFSWVGGSTHLSFVHAHRSEA</sequence>
<keyword evidence="3" id="KW-1185">Reference proteome</keyword>
<proteinExistence type="predicted"/>
<protein>
    <submittedName>
        <fullName evidence="2">Uncharacterized protein</fullName>
    </submittedName>
</protein>
<name>A0A448WTX0_9PLAT</name>
<keyword evidence="1" id="KW-1133">Transmembrane helix</keyword>
<keyword evidence="1" id="KW-0812">Transmembrane</keyword>
<accession>A0A448WTX0</accession>
<organism evidence="2 3">
    <name type="scientific">Protopolystoma xenopodis</name>
    <dbReference type="NCBI Taxonomy" id="117903"/>
    <lineage>
        <taxon>Eukaryota</taxon>
        <taxon>Metazoa</taxon>
        <taxon>Spiralia</taxon>
        <taxon>Lophotrochozoa</taxon>
        <taxon>Platyhelminthes</taxon>
        <taxon>Monogenea</taxon>
        <taxon>Polyopisthocotylea</taxon>
        <taxon>Polystomatidea</taxon>
        <taxon>Polystomatidae</taxon>
        <taxon>Protopolystoma</taxon>
    </lineage>
</organism>
<gene>
    <name evidence="2" type="ORF">PXEA_LOCUS13486</name>
</gene>
<evidence type="ECO:0000313" key="2">
    <source>
        <dbReference type="EMBL" id="VEL20046.1"/>
    </source>
</evidence>